<feature type="signal peptide" evidence="1">
    <location>
        <begin position="1"/>
        <end position="23"/>
    </location>
</feature>
<name>A4C452_9GAMM</name>
<evidence type="ECO:0000313" key="3">
    <source>
        <dbReference type="Proteomes" id="UP000006201"/>
    </source>
</evidence>
<dbReference type="Pfam" id="PF04450">
    <property type="entry name" value="BSP"/>
    <property type="match status" value="1"/>
</dbReference>
<accession>A4C452</accession>
<dbReference type="PANTHER" id="PTHR33321:SF12">
    <property type="entry name" value="PLANT BASIC SECRETORY PROTEIN (BSP) FAMILY PROTEIN"/>
    <property type="match status" value="1"/>
</dbReference>
<comment type="caution">
    <text evidence="2">The sequence shown here is derived from an EMBL/GenBank/DDBJ whole genome shotgun (WGS) entry which is preliminary data.</text>
</comment>
<evidence type="ECO:0000256" key="1">
    <source>
        <dbReference type="SAM" id="SignalP"/>
    </source>
</evidence>
<dbReference type="eggNOG" id="COG3291">
    <property type="taxonomic scope" value="Bacteria"/>
</dbReference>
<feature type="chain" id="PRO_5002665662" evidence="1">
    <location>
        <begin position="24"/>
        <end position="251"/>
    </location>
</feature>
<dbReference type="HOGENOM" id="CLU_062644_0_0_6"/>
<dbReference type="Proteomes" id="UP000006201">
    <property type="component" value="Unassembled WGS sequence"/>
</dbReference>
<reference evidence="2 3" key="1">
    <citation type="submission" date="2006-02" db="EMBL/GenBank/DDBJ databases">
        <authorList>
            <person name="Moran M.A."/>
            <person name="Kjelleberg S."/>
            <person name="Egan S."/>
            <person name="Saunders N."/>
            <person name="Thomas T."/>
            <person name="Ferriera S."/>
            <person name="Johnson J."/>
            <person name="Kravitz S."/>
            <person name="Halpern A."/>
            <person name="Remington K."/>
            <person name="Beeson K."/>
            <person name="Tran B."/>
            <person name="Rogers Y.-H."/>
            <person name="Friedman R."/>
            <person name="Venter J.C."/>
        </authorList>
    </citation>
    <scope>NUCLEOTIDE SEQUENCE [LARGE SCALE GENOMIC DNA]</scope>
    <source>
        <strain evidence="2 3">D2</strain>
    </source>
</reference>
<evidence type="ECO:0000313" key="2">
    <source>
        <dbReference type="EMBL" id="EAR30334.1"/>
    </source>
</evidence>
<dbReference type="AlphaFoldDB" id="A4C452"/>
<protein>
    <submittedName>
        <fullName evidence="2">Putative secretory protein</fullName>
    </submittedName>
</protein>
<dbReference type="InterPro" id="IPR007541">
    <property type="entry name" value="Uncharacterised_BSP"/>
</dbReference>
<proteinExistence type="predicted"/>
<keyword evidence="3" id="KW-1185">Reference proteome</keyword>
<keyword evidence="1" id="KW-0732">Signal</keyword>
<dbReference type="RefSeq" id="WP_009836632.1">
    <property type="nucleotide sequence ID" value="NZ_AAOH01000001.1"/>
</dbReference>
<organism evidence="2 3">
    <name type="scientific">Pseudoalteromonas tunicata D2</name>
    <dbReference type="NCBI Taxonomy" id="87626"/>
    <lineage>
        <taxon>Bacteria</taxon>
        <taxon>Pseudomonadati</taxon>
        <taxon>Pseudomonadota</taxon>
        <taxon>Gammaproteobacteria</taxon>
        <taxon>Alteromonadales</taxon>
        <taxon>Pseudoalteromonadaceae</taxon>
        <taxon>Pseudoalteromonas</taxon>
    </lineage>
</organism>
<dbReference type="PANTHER" id="PTHR33321">
    <property type="match status" value="1"/>
</dbReference>
<gene>
    <name evidence="2" type="ORF">PTD2_02156</name>
</gene>
<dbReference type="STRING" id="87626.PTD2_02156"/>
<sequence length="251" mass="28358">MLLKLTLKLLLVSGLMFACVSHAQAPLSVKPMSFESDIAWLDFTLPNVQIKTEGEVSHEIWQALNVPLIKQICFNVARLLYQQQVNAPKLPSLEIILSSFDGVAFKDGDFNGATIKVSVDYLNKYAKNNDKQALEQELVGILYHEIAHAYQLDDHNYGEIGPVIEGIADVVRMQAGYVDFSHRKAGGNFDSGYKTTAFYLDWLIKNKPEVTLSTINAHLNPHDEIKWSWQTFALLNELDLSQSWQLYQNSL</sequence>
<dbReference type="OrthoDB" id="5134860at2"/>
<dbReference type="PROSITE" id="PS51257">
    <property type="entry name" value="PROKAR_LIPOPROTEIN"/>
    <property type="match status" value="1"/>
</dbReference>
<dbReference type="EMBL" id="AAOH01000001">
    <property type="protein sequence ID" value="EAR30334.1"/>
    <property type="molecule type" value="Genomic_DNA"/>
</dbReference>